<comment type="caution">
    <text evidence="2">The sequence shown here is derived from an EMBL/GenBank/DDBJ whole genome shotgun (WGS) entry which is preliminary data.</text>
</comment>
<gene>
    <name evidence="2" type="ORF">OSR52_11555</name>
</gene>
<protein>
    <submittedName>
        <fullName evidence="2">Alpha/beta hydrolase</fullName>
    </submittedName>
</protein>
<accession>A0ABT6FTC4</accession>
<evidence type="ECO:0000259" key="1">
    <source>
        <dbReference type="Pfam" id="PF00561"/>
    </source>
</evidence>
<proteinExistence type="predicted"/>
<dbReference type="PRINTS" id="PR00111">
    <property type="entry name" value="ABHYDROLASE"/>
</dbReference>
<evidence type="ECO:0000313" key="2">
    <source>
        <dbReference type="EMBL" id="MDG3586505.1"/>
    </source>
</evidence>
<dbReference type="EMBL" id="JAPMUA010000004">
    <property type="protein sequence ID" value="MDG3586505.1"/>
    <property type="molecule type" value="Genomic_DNA"/>
</dbReference>
<dbReference type="RefSeq" id="WP_277900239.1">
    <property type="nucleotide sequence ID" value="NZ_JAPMUA010000004.1"/>
</dbReference>
<keyword evidence="2" id="KW-0378">Hydrolase</keyword>
<organism evidence="2 3">
    <name type="scientific">Galbibacter pacificus</name>
    <dbReference type="NCBI Taxonomy" id="2996052"/>
    <lineage>
        <taxon>Bacteria</taxon>
        <taxon>Pseudomonadati</taxon>
        <taxon>Bacteroidota</taxon>
        <taxon>Flavobacteriia</taxon>
        <taxon>Flavobacteriales</taxon>
        <taxon>Flavobacteriaceae</taxon>
        <taxon>Galbibacter</taxon>
    </lineage>
</organism>
<feature type="domain" description="AB hydrolase-1" evidence="1">
    <location>
        <begin position="33"/>
        <end position="140"/>
    </location>
</feature>
<dbReference type="InterPro" id="IPR029058">
    <property type="entry name" value="AB_hydrolase_fold"/>
</dbReference>
<dbReference type="Pfam" id="PF00561">
    <property type="entry name" value="Abhydrolase_1"/>
    <property type="match status" value="1"/>
</dbReference>
<dbReference type="PANTHER" id="PTHR43433:SF4">
    <property type="entry name" value="NON-HEME CHLOROPEROXIDASE-RELATED"/>
    <property type="match status" value="1"/>
</dbReference>
<dbReference type="Proteomes" id="UP001153642">
    <property type="component" value="Unassembled WGS sequence"/>
</dbReference>
<dbReference type="GO" id="GO:0016787">
    <property type="term" value="F:hydrolase activity"/>
    <property type="evidence" value="ECO:0007669"/>
    <property type="project" value="UniProtKB-KW"/>
</dbReference>
<dbReference type="InterPro" id="IPR000073">
    <property type="entry name" value="AB_hydrolase_1"/>
</dbReference>
<dbReference type="SUPFAM" id="SSF53474">
    <property type="entry name" value="alpha/beta-Hydrolases"/>
    <property type="match status" value="1"/>
</dbReference>
<sequence>MKTKYASKKTNSFGHTVQINDFEMYYEEYGDGKPLVLLHGFGGCSQNWHPFISKLSENYRLIVIDMRGHGYSTNPVNKFTHQDSANDVFFLLDKLGIDSFSAMGMSSGGMTLLHMAINQPKRIDSMILISATSYFPEQARAIMRRASFETLPQEVREMYRECAKRGDEQIRQLIAQFNALGENYDDMSLTEQDLSAITAQTLIVQGDCDNFFPIEISESMKRFIPNSELWIISGGEHVPIYDAKIPFTSKALKFLGGIDNKTQSDRYLKK</sequence>
<dbReference type="PANTHER" id="PTHR43433">
    <property type="entry name" value="HYDROLASE, ALPHA/BETA FOLD FAMILY PROTEIN"/>
    <property type="match status" value="1"/>
</dbReference>
<keyword evidence="3" id="KW-1185">Reference proteome</keyword>
<dbReference type="Gene3D" id="3.40.50.1820">
    <property type="entry name" value="alpha/beta hydrolase"/>
    <property type="match status" value="1"/>
</dbReference>
<name>A0ABT6FTC4_9FLAO</name>
<evidence type="ECO:0000313" key="3">
    <source>
        <dbReference type="Proteomes" id="UP001153642"/>
    </source>
</evidence>
<reference evidence="2" key="1">
    <citation type="submission" date="2022-11" db="EMBL/GenBank/DDBJ databases">
        <title>High-quality draft genome sequence of Galbibacter sp. strain CMA-7.</title>
        <authorList>
            <person name="Wei L."/>
            <person name="Dong C."/>
            <person name="Shao Z."/>
        </authorList>
    </citation>
    <scope>NUCLEOTIDE SEQUENCE</scope>
    <source>
        <strain evidence="2">CMA-7</strain>
    </source>
</reference>
<dbReference type="InterPro" id="IPR050471">
    <property type="entry name" value="AB_hydrolase"/>
</dbReference>